<evidence type="ECO:0000256" key="1">
    <source>
        <dbReference type="ARBA" id="ARBA00004196"/>
    </source>
</evidence>
<feature type="signal peptide" evidence="4">
    <location>
        <begin position="1"/>
        <end position="15"/>
    </location>
</feature>
<dbReference type="PANTHER" id="PTHR42341">
    <property type="entry name" value="HYDROPHOBIN"/>
    <property type="match status" value="1"/>
</dbReference>
<dbReference type="GO" id="GO:0005576">
    <property type="term" value="C:extracellular region"/>
    <property type="evidence" value="ECO:0007669"/>
    <property type="project" value="InterPro"/>
</dbReference>
<evidence type="ECO:0000313" key="6">
    <source>
        <dbReference type="Proteomes" id="UP000237481"/>
    </source>
</evidence>
<evidence type="ECO:0000313" key="5">
    <source>
        <dbReference type="EMBL" id="POR35504.1"/>
    </source>
</evidence>
<reference evidence="5 6" key="1">
    <citation type="submission" date="2018-01" db="EMBL/GenBank/DDBJ databases">
        <title>Harnessing the power of phylogenomics to disentangle the directionality and signatures of interkingdom host jumping in the parasitic fungal genus Tolypocladium.</title>
        <authorList>
            <person name="Quandt C.A."/>
            <person name="Patterson W."/>
            <person name="Spatafora J.W."/>
        </authorList>
    </citation>
    <scope>NUCLEOTIDE SEQUENCE [LARGE SCALE GENOMIC DNA]</scope>
    <source>
        <strain evidence="5 6">NRBC 100945</strain>
    </source>
</reference>
<keyword evidence="4" id="KW-0732">Signal</keyword>
<comment type="subcellular location">
    <subcellularLocation>
        <location evidence="1">Cell envelope</location>
    </subcellularLocation>
</comment>
<protein>
    <submittedName>
        <fullName evidence="5">Hydrophobin-like protein</fullName>
    </submittedName>
</protein>
<keyword evidence="6" id="KW-1185">Reference proteome</keyword>
<dbReference type="EMBL" id="PKSG01000435">
    <property type="protein sequence ID" value="POR35504.1"/>
    <property type="molecule type" value="Genomic_DNA"/>
</dbReference>
<dbReference type="SUPFAM" id="SSF101751">
    <property type="entry name" value="Hydrophobin II, HfbII"/>
    <property type="match status" value="1"/>
</dbReference>
<dbReference type="InterPro" id="IPR010636">
    <property type="entry name" value="Class_II_hydrophobin"/>
</dbReference>
<dbReference type="Gene3D" id="3.20.120.10">
    <property type="entry name" value="Hydrophobin"/>
    <property type="match status" value="1"/>
</dbReference>
<gene>
    <name evidence="5" type="ORF">TPAR_04289</name>
</gene>
<dbReference type="STRING" id="94208.A0A2S4KZA5"/>
<sequence>MKFFAVAALFAGALAVPTEHGGGGGGGGGDRDFKCPVGLFNSPQCCATILLGAVGLDCNVPRKGFHDATGLKNVCAGEGKQAACCVLPVAGQAVLCQPASG</sequence>
<proteinExistence type="inferred from homology"/>
<comment type="similarity">
    <text evidence="2">Belongs to the cerato-ulmin hydrophobin family.</text>
</comment>
<name>A0A2S4KZA5_9HYPO</name>
<dbReference type="CDD" id="cd23508">
    <property type="entry name" value="hydrophobin_II"/>
    <property type="match status" value="1"/>
</dbReference>
<dbReference type="Proteomes" id="UP000237481">
    <property type="component" value="Unassembled WGS sequence"/>
</dbReference>
<dbReference type="Pfam" id="PF06766">
    <property type="entry name" value="Hydrophobin_2"/>
    <property type="match status" value="1"/>
</dbReference>
<evidence type="ECO:0000256" key="3">
    <source>
        <dbReference type="ARBA" id="ARBA00023157"/>
    </source>
</evidence>
<dbReference type="OrthoDB" id="4500971at2759"/>
<organism evidence="5 6">
    <name type="scientific">Tolypocladium paradoxum</name>
    <dbReference type="NCBI Taxonomy" id="94208"/>
    <lineage>
        <taxon>Eukaryota</taxon>
        <taxon>Fungi</taxon>
        <taxon>Dikarya</taxon>
        <taxon>Ascomycota</taxon>
        <taxon>Pezizomycotina</taxon>
        <taxon>Sordariomycetes</taxon>
        <taxon>Hypocreomycetidae</taxon>
        <taxon>Hypocreales</taxon>
        <taxon>Ophiocordycipitaceae</taxon>
        <taxon>Tolypocladium</taxon>
    </lineage>
</organism>
<dbReference type="PANTHER" id="PTHR42341:SF1">
    <property type="entry name" value="HYDROPHOBIN"/>
    <property type="match status" value="1"/>
</dbReference>
<dbReference type="AlphaFoldDB" id="A0A2S4KZA5"/>
<evidence type="ECO:0000256" key="4">
    <source>
        <dbReference type="SAM" id="SignalP"/>
    </source>
</evidence>
<keyword evidence="3" id="KW-1015">Disulfide bond</keyword>
<accession>A0A2S4KZA5</accession>
<dbReference type="InterPro" id="IPR036686">
    <property type="entry name" value="Class_II_Hydrophobin_sf"/>
</dbReference>
<comment type="caution">
    <text evidence="5">The sequence shown here is derived from an EMBL/GenBank/DDBJ whole genome shotgun (WGS) entry which is preliminary data.</text>
</comment>
<evidence type="ECO:0000256" key="2">
    <source>
        <dbReference type="ARBA" id="ARBA00009576"/>
    </source>
</evidence>
<feature type="chain" id="PRO_5015497788" evidence="4">
    <location>
        <begin position="16"/>
        <end position="101"/>
    </location>
</feature>